<organism evidence="16 17">
    <name type="scientific">Geodermatophilus obscurus (strain ATCC 25078 / DSM 43160 / JCM 3152 / CCUG 61914 / KCC A-0152 / KCTC 9177 / NBRC 13315 / NRRL B-3577 / G-20)</name>
    <dbReference type="NCBI Taxonomy" id="526225"/>
    <lineage>
        <taxon>Bacteria</taxon>
        <taxon>Bacillati</taxon>
        <taxon>Actinomycetota</taxon>
        <taxon>Actinomycetes</taxon>
        <taxon>Geodermatophilales</taxon>
        <taxon>Geodermatophilaceae</taxon>
        <taxon>Geodermatophilus</taxon>
    </lineage>
</organism>
<dbReference type="PROSITE" id="PS51352">
    <property type="entry name" value="THIOREDOXIN_2"/>
    <property type="match status" value="1"/>
</dbReference>
<feature type="transmembrane region" description="Helical" evidence="12">
    <location>
        <begin position="31"/>
        <end position="48"/>
    </location>
</feature>
<dbReference type="Gene3D" id="1.20.1530.10">
    <property type="entry name" value="Na+/H+ antiporter like domain"/>
    <property type="match status" value="1"/>
</dbReference>
<evidence type="ECO:0000256" key="9">
    <source>
        <dbReference type="ARBA" id="ARBA00023065"/>
    </source>
</evidence>
<feature type="transmembrane region" description="Helical" evidence="12">
    <location>
        <begin position="307"/>
        <end position="326"/>
    </location>
</feature>
<feature type="transmembrane region" description="Helical" evidence="12">
    <location>
        <begin position="77"/>
        <end position="95"/>
    </location>
</feature>
<feature type="transmembrane region" description="Helical" evidence="12">
    <location>
        <begin position="411"/>
        <end position="428"/>
    </location>
</feature>
<dbReference type="Pfam" id="PF13462">
    <property type="entry name" value="Thioredoxin_4"/>
    <property type="match status" value="1"/>
</dbReference>
<feature type="transmembrane region" description="Helical" evidence="12">
    <location>
        <begin position="171"/>
        <end position="192"/>
    </location>
</feature>
<comment type="subcellular location">
    <subcellularLocation>
        <location evidence="1">Cell inner membrane</location>
        <topology evidence="1">Multi-pass membrane protein</topology>
    </subcellularLocation>
    <subcellularLocation>
        <location evidence="12">Cell membrane</location>
        <topology evidence="12">Multi-pass membrane protein</topology>
    </subcellularLocation>
</comment>
<accession>D2SE40</accession>
<feature type="domain" description="Cyclic nucleotide-binding" evidence="14">
    <location>
        <begin position="668"/>
        <end position="788"/>
    </location>
</feature>
<feature type="transmembrane region" description="Helical" evidence="12">
    <location>
        <begin position="338"/>
        <end position="362"/>
    </location>
</feature>
<dbReference type="CDD" id="cd00038">
    <property type="entry name" value="CAP_ED"/>
    <property type="match status" value="1"/>
</dbReference>
<feature type="transmembrane region" description="Helical" evidence="12">
    <location>
        <begin position="374"/>
        <end position="399"/>
    </location>
</feature>
<feature type="transmembrane region" description="Helical" evidence="12">
    <location>
        <begin position="142"/>
        <end position="164"/>
    </location>
</feature>
<keyword evidence="8 12" id="KW-0915">Sodium</keyword>
<dbReference type="GO" id="GO:0005886">
    <property type="term" value="C:plasma membrane"/>
    <property type="evidence" value="ECO:0007669"/>
    <property type="project" value="UniProtKB-SubCell"/>
</dbReference>
<feature type="compositionally biased region" description="Basic and acidic residues" evidence="13">
    <location>
        <begin position="662"/>
        <end position="671"/>
    </location>
</feature>
<dbReference type="eggNOG" id="COG0664">
    <property type="taxonomic scope" value="Bacteria"/>
</dbReference>
<dbReference type="STRING" id="526225.Gobs_1802"/>
<evidence type="ECO:0000256" key="8">
    <source>
        <dbReference type="ARBA" id="ARBA00023053"/>
    </source>
</evidence>
<proteinExistence type="inferred from homology"/>
<sequence length="876" mass="93458">MSTSVSRQSTPGGWGLLARVAPLRQRLRTEAGGAGLLLAATVVALLWANSPWGGSYETFWHTEFAVRFAGAELALDLQHWVNDGLMVFFFFVVGLEIKRELVMGELTDRRRAAVPALAAVTGLAVPALVYVAFTLGDEAASAWGVVISTDTAFLLGVLALVGPACPAQLRLFLLTLAIADDVGALTVIALFYTEDLAVGPLLLAVLGLALMVALRYLNVWRGPAYLVLGLAVWVAMYLSGVHPTLAGVVIALFTPAYPARRDEVADAARLTRAYQQSPNPRFARAARLSIDRSVSASERLQQLWQPWTSFVIVPVFALANAGVPLTGETLRTAATSPVTLGVVAGLVLGKLVGILVGTGLAVRLRLGELAPGLTWLQLAGGAALSGIGFTISLFIVDLAFDDEARADQARVGVLVASVLAALLGWALFRLADRRRPPGAGARPVLLDPPVDVDRDHVRGPADAPLTLVEYGDFECPFCGRATGTVEELRERFGDRLRYVFRHVPLVGVHPHARLAAEAAEAADAQGRFWEMHDRLFAGQDRLMPTDLLEHAAAAGLDVSRFARDLGSSRFARRVEEDVESAEASGVTGTPTFFVNGRRHTGPFDADSLAAALLAAGGEEGLPPSGDDGLSGLVLPALGQRRGEPRPEADDAPADVPADLPETPDRDGAFPRLTDEQIALVERSATRMRCAPGDTLFREGDAGYAFHVVVSGTVAIVEDHGRTGQRVISVHGRHRFLGELDLFSGQPVSLTALVLQPAEVLRVEREQLRAVFTADPAFKELVLRAFLLRRSMLLELAADLRIVGRGGSPDSRRLQELARSRRLSAGFVDLDAGGDGAAVLTELGVTEDDLPVVVGRRGGVLRNPTDDEVMAAVEAVD</sequence>
<evidence type="ECO:0000256" key="6">
    <source>
        <dbReference type="ARBA" id="ARBA00022692"/>
    </source>
</evidence>
<feature type="domain" description="Thioredoxin" evidence="15">
    <location>
        <begin position="435"/>
        <end position="617"/>
    </location>
</feature>
<dbReference type="SMART" id="SM00100">
    <property type="entry name" value="cNMP"/>
    <property type="match status" value="1"/>
</dbReference>
<evidence type="ECO:0000313" key="16">
    <source>
        <dbReference type="EMBL" id="ADB74512.1"/>
    </source>
</evidence>
<keyword evidence="10 12" id="KW-0472">Membrane</keyword>
<evidence type="ECO:0000256" key="7">
    <source>
        <dbReference type="ARBA" id="ARBA00022989"/>
    </source>
</evidence>
<feature type="transmembrane region" description="Helical" evidence="12">
    <location>
        <begin position="224"/>
        <end position="253"/>
    </location>
</feature>
<dbReference type="PANTHER" id="PTHR30341">
    <property type="entry name" value="SODIUM ION/PROTON ANTIPORTER NHAA-RELATED"/>
    <property type="match status" value="1"/>
</dbReference>
<dbReference type="AlphaFoldDB" id="D2SE40"/>
<evidence type="ECO:0000256" key="5">
    <source>
        <dbReference type="ARBA" id="ARBA00022475"/>
    </source>
</evidence>
<feature type="transmembrane region" description="Helical" evidence="12">
    <location>
        <begin position="116"/>
        <end position="136"/>
    </location>
</feature>
<evidence type="ECO:0000256" key="1">
    <source>
        <dbReference type="ARBA" id="ARBA00004429"/>
    </source>
</evidence>
<comment type="catalytic activity">
    <reaction evidence="12">
        <text>Na(+)(in) + 2 H(+)(out) = Na(+)(out) + 2 H(+)(in)</text>
        <dbReference type="Rhea" id="RHEA:29251"/>
        <dbReference type="ChEBI" id="CHEBI:15378"/>
        <dbReference type="ChEBI" id="CHEBI:29101"/>
    </reaction>
</comment>
<evidence type="ECO:0000313" key="17">
    <source>
        <dbReference type="Proteomes" id="UP000001382"/>
    </source>
</evidence>
<dbReference type="Pfam" id="PF06965">
    <property type="entry name" value="Na_H_antiport_1"/>
    <property type="match status" value="1"/>
</dbReference>
<dbReference type="RefSeq" id="WP_012947952.1">
    <property type="nucleotide sequence ID" value="NC_013757.1"/>
</dbReference>
<dbReference type="Pfam" id="PF00027">
    <property type="entry name" value="cNMP_binding"/>
    <property type="match status" value="1"/>
</dbReference>
<name>D2SE40_GEOOG</name>
<dbReference type="InterPro" id="IPR012336">
    <property type="entry name" value="Thioredoxin-like_fold"/>
</dbReference>
<dbReference type="Proteomes" id="UP000001382">
    <property type="component" value="Chromosome"/>
</dbReference>
<protein>
    <recommendedName>
        <fullName evidence="12">Na(+)/H(+) antiporter NhaA</fullName>
    </recommendedName>
    <alternativeName>
        <fullName evidence="12">Sodium/proton antiporter NhaA</fullName>
    </alternativeName>
</protein>
<dbReference type="InterPro" id="IPR013766">
    <property type="entry name" value="Thioredoxin_domain"/>
</dbReference>
<feature type="transmembrane region" description="Helical" evidence="12">
    <location>
        <begin position="198"/>
        <end position="217"/>
    </location>
</feature>
<feature type="region of interest" description="Disordered" evidence="13">
    <location>
        <begin position="639"/>
        <end position="671"/>
    </location>
</feature>
<evidence type="ECO:0000256" key="2">
    <source>
        <dbReference type="ARBA" id="ARBA00007006"/>
    </source>
</evidence>
<dbReference type="eggNOG" id="COG1651">
    <property type="taxonomic scope" value="Bacteria"/>
</dbReference>
<dbReference type="InterPro" id="IPR004670">
    <property type="entry name" value="NhaA"/>
</dbReference>
<keyword evidence="6 12" id="KW-0812">Transmembrane</keyword>
<dbReference type="SUPFAM" id="SSF51206">
    <property type="entry name" value="cAMP-binding domain-like"/>
    <property type="match status" value="1"/>
</dbReference>
<dbReference type="InterPro" id="IPR014710">
    <property type="entry name" value="RmlC-like_jellyroll"/>
</dbReference>
<dbReference type="InterPro" id="IPR018490">
    <property type="entry name" value="cNMP-bd_dom_sf"/>
</dbReference>
<dbReference type="GO" id="GO:0006885">
    <property type="term" value="P:regulation of pH"/>
    <property type="evidence" value="ECO:0007669"/>
    <property type="project" value="UniProtKB-UniRule"/>
</dbReference>
<keyword evidence="3 12" id="KW-0813">Transport</keyword>
<dbReference type="SUPFAM" id="SSF52833">
    <property type="entry name" value="Thioredoxin-like"/>
    <property type="match status" value="1"/>
</dbReference>
<keyword evidence="4 12" id="KW-0050">Antiport</keyword>
<dbReference type="PROSITE" id="PS50042">
    <property type="entry name" value="CNMP_BINDING_3"/>
    <property type="match status" value="1"/>
</dbReference>
<dbReference type="HAMAP" id="MF_01844">
    <property type="entry name" value="NhaA"/>
    <property type="match status" value="1"/>
</dbReference>
<evidence type="ECO:0000259" key="15">
    <source>
        <dbReference type="PROSITE" id="PS51352"/>
    </source>
</evidence>
<dbReference type="PANTHER" id="PTHR30341:SF0">
    <property type="entry name" value="NA(+)_H(+) ANTIPORTER NHAA"/>
    <property type="match status" value="1"/>
</dbReference>
<dbReference type="InterPro" id="IPR023171">
    <property type="entry name" value="Na/H_antiporter_dom_sf"/>
</dbReference>
<comment type="similarity">
    <text evidence="2">In the N-terminal section; belongs to the NhaA Na(+)/H(+) (TC 2.A.33) antiporter family.</text>
</comment>
<keyword evidence="9 12" id="KW-0406">Ion transport</keyword>
<keyword evidence="17" id="KW-1185">Reference proteome</keyword>
<dbReference type="NCBIfam" id="TIGR00773">
    <property type="entry name" value="NhaA"/>
    <property type="match status" value="1"/>
</dbReference>
<evidence type="ECO:0000256" key="4">
    <source>
        <dbReference type="ARBA" id="ARBA00022449"/>
    </source>
</evidence>
<evidence type="ECO:0000259" key="14">
    <source>
        <dbReference type="PROSITE" id="PS50042"/>
    </source>
</evidence>
<evidence type="ECO:0000256" key="3">
    <source>
        <dbReference type="ARBA" id="ARBA00022448"/>
    </source>
</evidence>
<evidence type="ECO:0000256" key="13">
    <source>
        <dbReference type="SAM" id="MobiDB-lite"/>
    </source>
</evidence>
<dbReference type="EMBL" id="CP001867">
    <property type="protein sequence ID" value="ADB74512.1"/>
    <property type="molecule type" value="Genomic_DNA"/>
</dbReference>
<reference evidence="16 17" key="1">
    <citation type="journal article" date="2010" name="Stand. Genomic Sci.">
        <title>Complete genome sequence of Geodermatophilus obscurus type strain (G-20).</title>
        <authorList>
            <person name="Ivanova N."/>
            <person name="Sikorski J."/>
            <person name="Jando M."/>
            <person name="Munk C."/>
            <person name="Lapidus A."/>
            <person name="Glavina Del Rio T."/>
            <person name="Copeland A."/>
            <person name="Tice H."/>
            <person name="Cheng J.-F."/>
            <person name="Lucas S."/>
            <person name="Chen F."/>
            <person name="Nolan M."/>
            <person name="Bruce D."/>
            <person name="Goodwin L."/>
            <person name="Pitluck S."/>
            <person name="Mavromatis K."/>
            <person name="Mikhailova N."/>
            <person name="Pati A."/>
            <person name="Chen A."/>
            <person name="Palaniappan K."/>
            <person name="Land M."/>
            <person name="Hauser L."/>
            <person name="Chang Y.-J."/>
            <person name="Jeffries C.D."/>
            <person name="Meincke L."/>
            <person name="Brettin T."/>
            <person name="Detter J.C."/>
            <person name="Detter J.C."/>
            <person name="Rohde M."/>
            <person name="Goeker M."/>
            <person name="Bristow J."/>
            <person name="Eisen J.A."/>
            <person name="Markowitz V."/>
            <person name="Hugenholtz P."/>
            <person name="Kyrpides N.C."/>
            <person name="Klenk H.-P."/>
        </authorList>
    </citation>
    <scope>NUCLEOTIDE SEQUENCE [LARGE SCALE GENOMIC DNA]</scope>
    <source>
        <strain evidence="17">ATCC 25078 / DSM 43160 / JCM 3152 / KCC A-0152 / KCTC 9177 / NBRC 13315 / NRRL B-3577 / G-20</strain>
    </source>
</reference>
<dbReference type="KEGG" id="gob:Gobs_1802"/>
<dbReference type="InterPro" id="IPR036249">
    <property type="entry name" value="Thioredoxin-like_sf"/>
</dbReference>
<keyword evidence="5 12" id="KW-1003">Cell membrane</keyword>
<dbReference type="GO" id="GO:0015385">
    <property type="term" value="F:sodium:proton antiporter activity"/>
    <property type="evidence" value="ECO:0007669"/>
    <property type="project" value="UniProtKB-UniRule"/>
</dbReference>
<evidence type="ECO:0000256" key="12">
    <source>
        <dbReference type="HAMAP-Rule" id="MF_01844"/>
    </source>
</evidence>
<dbReference type="OrthoDB" id="117402at2"/>
<comment type="function">
    <text evidence="12">Na(+)/H(+) antiporter that extrudes sodium in exchange for external protons.</text>
</comment>
<dbReference type="Gene3D" id="2.60.120.10">
    <property type="entry name" value="Jelly Rolls"/>
    <property type="match status" value="1"/>
</dbReference>
<gene>
    <name evidence="12" type="primary">nhaA</name>
    <name evidence="16" type="ordered locus">Gobs_1802</name>
</gene>
<keyword evidence="11 12" id="KW-0739">Sodium transport</keyword>
<keyword evidence="7 12" id="KW-1133">Transmembrane helix</keyword>
<dbReference type="Gene3D" id="3.40.30.10">
    <property type="entry name" value="Glutaredoxin"/>
    <property type="match status" value="1"/>
</dbReference>
<dbReference type="eggNOG" id="COG3004">
    <property type="taxonomic scope" value="Bacteria"/>
</dbReference>
<comment type="similarity">
    <text evidence="12">Belongs to the NhaA Na(+)/H(+) (TC 2.A.33) antiporter family.</text>
</comment>
<dbReference type="InterPro" id="IPR000595">
    <property type="entry name" value="cNMP-bd_dom"/>
</dbReference>
<evidence type="ECO:0000256" key="10">
    <source>
        <dbReference type="ARBA" id="ARBA00023136"/>
    </source>
</evidence>
<evidence type="ECO:0000256" key="11">
    <source>
        <dbReference type="ARBA" id="ARBA00023201"/>
    </source>
</evidence>
<reference evidence="17" key="2">
    <citation type="submission" date="2010-01" db="EMBL/GenBank/DDBJ databases">
        <title>The complete genome of Geodermatophilus obscurus DSM 43160.</title>
        <authorList>
            <consortium name="US DOE Joint Genome Institute (JGI-PGF)"/>
            <person name="Lucas S."/>
            <person name="Copeland A."/>
            <person name="Lapidus A."/>
            <person name="Glavina del Rio T."/>
            <person name="Dalin E."/>
            <person name="Tice H."/>
            <person name="Bruce D."/>
            <person name="Goodwin L."/>
            <person name="Pitluck S."/>
            <person name="Kyrpides N."/>
            <person name="Mavromatis K."/>
            <person name="Ivanova N."/>
            <person name="Munk A.C."/>
            <person name="Brettin T."/>
            <person name="Detter J.C."/>
            <person name="Han C."/>
            <person name="Larimer F."/>
            <person name="Land M."/>
            <person name="Hauser L."/>
            <person name="Markowitz V."/>
            <person name="Cheng J.-F."/>
            <person name="Hugenholtz P."/>
            <person name="Woyke T."/>
            <person name="Wu D."/>
            <person name="Jando M."/>
            <person name="Schneider S."/>
            <person name="Klenk H.-P."/>
            <person name="Eisen J.A."/>
        </authorList>
    </citation>
    <scope>NUCLEOTIDE SEQUENCE [LARGE SCALE GENOMIC DNA]</scope>
    <source>
        <strain evidence="17">ATCC 25078 / DSM 43160 / JCM 3152 / KCC A-0152 / KCTC 9177 / NBRC 13315 / NRRL B-3577 / G-20</strain>
    </source>
</reference>
<dbReference type="HOGENOM" id="CLU_015803_3_0_11"/>